<evidence type="ECO:0000256" key="2">
    <source>
        <dbReference type="ARBA" id="ARBA00022630"/>
    </source>
</evidence>
<sequence length="243" mass="27180">MSRSVWFEKLRAGIGTVATPLPLPNTAIRRSQSWSRRFVARTIVAFITVAGLATIAWHSSSWREAVFPTKVFSQASTEAAAAAPDTARAAPGLPRTMLTKAPGKIPFQDEKPPTRAELGRAGWTLLHSIAANYPEVATPEMQTHARQFIASFAALYPCPTCREHFQGYVRTHPPALESREQFVKWCCRAHNAVNLRLGKPTIPCTDLQLLDKRWRDCHCDEQEPQNMIRAARRLIESRRPNAG</sequence>
<evidence type="ECO:0000256" key="3">
    <source>
        <dbReference type="ARBA" id="ARBA00022827"/>
    </source>
</evidence>
<dbReference type="InterPro" id="IPR017905">
    <property type="entry name" value="ERV/ALR_sulphydryl_oxidase"/>
</dbReference>
<evidence type="ECO:0000256" key="5">
    <source>
        <dbReference type="ARBA" id="ARBA00023157"/>
    </source>
</evidence>
<dbReference type="GO" id="GO:0005739">
    <property type="term" value="C:mitochondrion"/>
    <property type="evidence" value="ECO:0007669"/>
    <property type="project" value="TreeGrafter"/>
</dbReference>
<evidence type="ECO:0000259" key="7">
    <source>
        <dbReference type="PROSITE" id="PS51324"/>
    </source>
</evidence>
<dbReference type="GeneID" id="16997954"/>
<dbReference type="EMBL" id="AP006502">
    <property type="protein sequence ID" value="BAM83413.1"/>
    <property type="molecule type" value="Genomic_DNA"/>
</dbReference>
<keyword evidence="2 6" id="KW-0285">Flavoprotein</keyword>
<dbReference type="InterPro" id="IPR039799">
    <property type="entry name" value="ALR/ERV"/>
</dbReference>
<keyword evidence="6" id="KW-0472">Membrane</keyword>
<dbReference type="Proteomes" id="UP000007014">
    <property type="component" value="Chromosome 20"/>
</dbReference>
<keyword evidence="5" id="KW-1015">Disulfide bond</keyword>
<evidence type="ECO:0000256" key="1">
    <source>
        <dbReference type="ARBA" id="ARBA00001974"/>
    </source>
</evidence>
<dbReference type="GO" id="GO:0016971">
    <property type="term" value="F:flavin-dependent sulfhydryl oxidase activity"/>
    <property type="evidence" value="ECO:0007669"/>
    <property type="project" value="InterPro"/>
</dbReference>
<evidence type="ECO:0000256" key="4">
    <source>
        <dbReference type="ARBA" id="ARBA00023002"/>
    </source>
</evidence>
<organism evidence="8 9">
    <name type="scientific">Cyanidioschyzon merolae (strain NIES-3377 / 10D)</name>
    <name type="common">Unicellular red alga</name>
    <dbReference type="NCBI Taxonomy" id="280699"/>
    <lineage>
        <taxon>Eukaryota</taxon>
        <taxon>Rhodophyta</taxon>
        <taxon>Bangiophyceae</taxon>
        <taxon>Cyanidiales</taxon>
        <taxon>Cyanidiaceae</taxon>
        <taxon>Cyanidioschyzon</taxon>
    </lineage>
</organism>
<dbReference type="RefSeq" id="XP_005539449.1">
    <property type="nucleotide sequence ID" value="XM_005539392.1"/>
</dbReference>
<keyword evidence="6" id="KW-1133">Transmembrane helix</keyword>
<dbReference type="OMA" id="FHYTWNQ"/>
<gene>
    <name evidence="8" type="ORF">CYME_CMT484C</name>
</gene>
<dbReference type="eggNOG" id="KOG3355">
    <property type="taxonomic scope" value="Eukaryota"/>
</dbReference>
<reference evidence="8 9" key="1">
    <citation type="journal article" date="2004" name="Nature">
        <title>Genome sequence of the ultrasmall unicellular red alga Cyanidioschyzon merolae 10D.</title>
        <authorList>
            <person name="Matsuzaki M."/>
            <person name="Misumi O."/>
            <person name="Shin-i T."/>
            <person name="Maruyama S."/>
            <person name="Takahara M."/>
            <person name="Miyagishima S."/>
            <person name="Mori T."/>
            <person name="Nishida K."/>
            <person name="Yagisawa F."/>
            <person name="Nishida K."/>
            <person name="Yoshida Y."/>
            <person name="Nishimura Y."/>
            <person name="Nakao S."/>
            <person name="Kobayashi T."/>
            <person name="Momoyama Y."/>
            <person name="Higashiyama T."/>
            <person name="Minoda A."/>
            <person name="Sano M."/>
            <person name="Nomoto H."/>
            <person name="Oishi K."/>
            <person name="Hayashi H."/>
            <person name="Ohta F."/>
            <person name="Nishizaka S."/>
            <person name="Haga S."/>
            <person name="Miura S."/>
            <person name="Morishita T."/>
            <person name="Kabeya Y."/>
            <person name="Terasawa K."/>
            <person name="Suzuki Y."/>
            <person name="Ishii Y."/>
            <person name="Asakawa S."/>
            <person name="Takano H."/>
            <person name="Ohta N."/>
            <person name="Kuroiwa H."/>
            <person name="Tanaka K."/>
            <person name="Shimizu N."/>
            <person name="Sugano S."/>
            <person name="Sato N."/>
            <person name="Nozaki H."/>
            <person name="Ogasawara N."/>
            <person name="Kohara Y."/>
            <person name="Kuroiwa T."/>
        </authorList>
    </citation>
    <scope>NUCLEOTIDE SEQUENCE [LARGE SCALE GENOMIC DNA]</scope>
    <source>
        <strain evidence="8 9">10D</strain>
    </source>
</reference>
<dbReference type="GO" id="GO:0050660">
    <property type="term" value="F:flavin adenine dinucleotide binding"/>
    <property type="evidence" value="ECO:0007669"/>
    <property type="project" value="TreeGrafter"/>
</dbReference>
<comment type="catalytic activity">
    <reaction evidence="6">
        <text>2 R'C(R)SH + O2 = R'C(R)S-S(R)CR' + H2O2</text>
        <dbReference type="Rhea" id="RHEA:17357"/>
        <dbReference type="ChEBI" id="CHEBI:15379"/>
        <dbReference type="ChEBI" id="CHEBI:16240"/>
        <dbReference type="ChEBI" id="CHEBI:16520"/>
        <dbReference type="ChEBI" id="CHEBI:17412"/>
        <dbReference type="EC" id="1.8.3.2"/>
    </reaction>
</comment>
<name>M1VMP9_CYAM1</name>
<keyword evidence="4 6" id="KW-0560">Oxidoreductase</keyword>
<keyword evidence="9" id="KW-1185">Reference proteome</keyword>
<dbReference type="KEGG" id="cme:CYME_CMT484C"/>
<evidence type="ECO:0000256" key="6">
    <source>
        <dbReference type="RuleBase" id="RU371123"/>
    </source>
</evidence>
<dbReference type="Pfam" id="PF04777">
    <property type="entry name" value="Evr1_Alr"/>
    <property type="match status" value="1"/>
</dbReference>
<dbReference type="HOGENOM" id="CLU_1143989_0_0_1"/>
<dbReference type="SUPFAM" id="SSF69000">
    <property type="entry name" value="FAD-dependent thiol oxidase"/>
    <property type="match status" value="1"/>
</dbReference>
<dbReference type="PROSITE" id="PS51324">
    <property type="entry name" value="ERV_ALR"/>
    <property type="match status" value="1"/>
</dbReference>
<dbReference type="InterPro" id="IPR036774">
    <property type="entry name" value="ERV/ALR_sulphydryl_oxid_sf"/>
</dbReference>
<accession>M1VMP9</accession>
<evidence type="ECO:0000313" key="8">
    <source>
        <dbReference type="EMBL" id="BAM83413.1"/>
    </source>
</evidence>
<feature type="domain" description="ERV/ALR sulfhydryl oxidase" evidence="7">
    <location>
        <begin position="111"/>
        <end position="214"/>
    </location>
</feature>
<dbReference type="PANTHER" id="PTHR12645:SF0">
    <property type="entry name" value="FAD-LINKED SULFHYDRYL OXIDASE ALR"/>
    <property type="match status" value="1"/>
</dbReference>
<comment type="cofactor">
    <cofactor evidence="1 6">
        <name>FAD</name>
        <dbReference type="ChEBI" id="CHEBI:57692"/>
    </cofactor>
</comment>
<dbReference type="AlphaFoldDB" id="M1VMP9"/>
<dbReference type="STRING" id="280699.M1VMP9"/>
<proteinExistence type="predicted"/>
<protein>
    <recommendedName>
        <fullName evidence="6">Sulfhydryl oxidase</fullName>
        <ecNumber evidence="6">1.8.3.2</ecNumber>
    </recommendedName>
</protein>
<dbReference type="PANTHER" id="PTHR12645">
    <property type="entry name" value="ALR/ERV"/>
    <property type="match status" value="1"/>
</dbReference>
<dbReference type="Gramene" id="CMT484CT">
    <property type="protein sequence ID" value="CMT484CT"/>
    <property type="gene ID" value="CMT484C"/>
</dbReference>
<feature type="transmembrane region" description="Helical" evidence="6">
    <location>
        <begin position="38"/>
        <end position="57"/>
    </location>
</feature>
<evidence type="ECO:0000313" key="9">
    <source>
        <dbReference type="Proteomes" id="UP000007014"/>
    </source>
</evidence>
<dbReference type="EC" id="1.8.3.2" evidence="6"/>
<reference evidence="8 9" key="2">
    <citation type="journal article" date="2007" name="BMC Biol.">
        <title>A 100%-complete sequence reveals unusually simple genomic features in the hot-spring red alga Cyanidioschyzon merolae.</title>
        <authorList>
            <person name="Nozaki H."/>
            <person name="Takano H."/>
            <person name="Misumi O."/>
            <person name="Terasawa K."/>
            <person name="Matsuzaki M."/>
            <person name="Maruyama S."/>
            <person name="Nishida K."/>
            <person name="Yagisawa F."/>
            <person name="Yoshida Y."/>
            <person name="Fujiwara T."/>
            <person name="Takio S."/>
            <person name="Tamura K."/>
            <person name="Chung S.J."/>
            <person name="Nakamura S."/>
            <person name="Kuroiwa H."/>
            <person name="Tanaka K."/>
            <person name="Sato N."/>
            <person name="Kuroiwa T."/>
        </authorList>
    </citation>
    <scope>NUCLEOTIDE SEQUENCE [LARGE SCALE GENOMIC DNA]</scope>
    <source>
        <strain evidence="8 9">10D</strain>
    </source>
</reference>
<dbReference type="OrthoDB" id="59470at2759"/>
<keyword evidence="3 6" id="KW-0274">FAD</keyword>
<dbReference type="Gene3D" id="1.20.120.310">
    <property type="entry name" value="ERV/ALR sulfhydryl oxidase domain"/>
    <property type="match status" value="1"/>
</dbReference>
<keyword evidence="6" id="KW-0812">Transmembrane</keyword>